<dbReference type="GO" id="GO:0031405">
    <property type="term" value="F:lipoic acid binding"/>
    <property type="evidence" value="ECO:0007669"/>
    <property type="project" value="TreeGrafter"/>
</dbReference>
<dbReference type="InterPro" id="IPR001078">
    <property type="entry name" value="2-oxoacid_DH_actylTfrase"/>
</dbReference>
<dbReference type="Pfam" id="PF00198">
    <property type="entry name" value="2-oxoacid_dh"/>
    <property type="match status" value="1"/>
</dbReference>
<accession>A0A6J4R2V5</accession>
<dbReference type="PANTHER" id="PTHR43178:SF5">
    <property type="entry name" value="LIPOAMIDE ACYLTRANSFERASE COMPONENT OF BRANCHED-CHAIN ALPHA-KETO ACID DEHYDROGENASE COMPLEX, MITOCHONDRIAL"/>
    <property type="match status" value="1"/>
</dbReference>
<keyword evidence="4 6" id="KW-0450">Lipoyl</keyword>
<comment type="similarity">
    <text evidence="2 6">Belongs to the 2-oxoacid dehydrogenase family.</text>
</comment>
<evidence type="ECO:0000256" key="1">
    <source>
        <dbReference type="ARBA" id="ARBA00001938"/>
    </source>
</evidence>
<dbReference type="PROSITE" id="PS51826">
    <property type="entry name" value="PSBD"/>
    <property type="match status" value="1"/>
</dbReference>
<reference evidence="10" key="1">
    <citation type="submission" date="2020-02" db="EMBL/GenBank/DDBJ databases">
        <authorList>
            <person name="Meier V. D."/>
        </authorList>
    </citation>
    <scope>NUCLEOTIDE SEQUENCE</scope>
    <source>
        <strain evidence="10">AVDCRST_MAG02</strain>
    </source>
</reference>
<dbReference type="InterPro" id="IPR011053">
    <property type="entry name" value="Single_hybrid_motif"/>
</dbReference>
<dbReference type="CDD" id="cd06849">
    <property type="entry name" value="lipoyl_domain"/>
    <property type="match status" value="1"/>
</dbReference>
<evidence type="ECO:0000256" key="3">
    <source>
        <dbReference type="ARBA" id="ARBA00022679"/>
    </source>
</evidence>
<feature type="domain" description="Peripheral subunit-binding (PSBD)" evidence="9">
    <location>
        <begin position="163"/>
        <end position="200"/>
    </location>
</feature>
<evidence type="ECO:0000256" key="4">
    <source>
        <dbReference type="ARBA" id="ARBA00022823"/>
    </source>
</evidence>
<dbReference type="EC" id="2.3.1.-" evidence="6"/>
<feature type="region of interest" description="Disordered" evidence="7">
    <location>
        <begin position="215"/>
        <end position="239"/>
    </location>
</feature>
<name>A0A6J4R2V5_9ACTN</name>
<keyword evidence="3 6" id="KW-0808">Transferase</keyword>
<keyword evidence="5 6" id="KW-0012">Acyltransferase</keyword>
<proteinExistence type="inferred from homology"/>
<dbReference type="SUPFAM" id="SSF47005">
    <property type="entry name" value="Peripheral subunit-binding domain of 2-oxo acid dehydrogenase complex"/>
    <property type="match status" value="1"/>
</dbReference>
<dbReference type="InterPro" id="IPR000089">
    <property type="entry name" value="Biotin_lipoyl"/>
</dbReference>
<feature type="compositionally biased region" description="Acidic residues" evidence="7">
    <location>
        <begin position="83"/>
        <end position="100"/>
    </location>
</feature>
<dbReference type="Gene3D" id="4.10.320.10">
    <property type="entry name" value="E3-binding domain"/>
    <property type="match status" value="1"/>
</dbReference>
<dbReference type="AlphaFoldDB" id="A0A6J4R2V5"/>
<sequence>MVKPVTMPQLGESVTEGTIVRWLKAEGDEVEADEPLCEVDTDKVNAEIPSPFAGRIERLMVSEGTTVDVGTEIVRMAVAGETGEGEEPAAEEAPAEEASEGEGVAAGASSREWPVAGSVAQPVAQPVTGGDGRGERTAPRVGGGAGGGNGRAAASAEELKLGRSSPVVRRLAAEHGVEISSIPGTGTGGRVTKKDIEGHVGARDEYFPPGVREEREAFAASPEPETASPREATSEAPAERVAVHGGDRVVELSGIRRAIANRMSTSKREAPHAWSMVEVDVTALAALRARERGSFAEREGVRLTYLPFVVKAVAESLKEHPVLNSVWDGDRIVLRKRINIGVAVDLEEGALIVPVIKDADELNITGLARRIDDLVMRARGKRLDTGDVSGGTFTVNNPGALGSVVSTPIINHPQAAILSTEAAVKRPVVVEDPAGDAIAIRSMMNLEVSFDHRVLDGGAALRFLNAVKARLEDADGRDVV</sequence>
<dbReference type="InterPro" id="IPR023213">
    <property type="entry name" value="CAT-like_dom_sf"/>
</dbReference>
<feature type="region of interest" description="Disordered" evidence="7">
    <location>
        <begin position="80"/>
        <end position="158"/>
    </location>
</feature>
<dbReference type="SUPFAM" id="SSF51230">
    <property type="entry name" value="Single hybrid motif"/>
    <property type="match status" value="1"/>
</dbReference>
<dbReference type="GO" id="GO:0016407">
    <property type="term" value="F:acetyltransferase activity"/>
    <property type="evidence" value="ECO:0007669"/>
    <property type="project" value="TreeGrafter"/>
</dbReference>
<dbReference type="PANTHER" id="PTHR43178">
    <property type="entry name" value="DIHYDROLIPOAMIDE ACETYLTRANSFERASE COMPONENT OF PYRUVATE DEHYDROGENASE COMPLEX"/>
    <property type="match status" value="1"/>
</dbReference>
<dbReference type="EMBL" id="CADCVH010000084">
    <property type="protein sequence ID" value="CAA9462623.1"/>
    <property type="molecule type" value="Genomic_DNA"/>
</dbReference>
<feature type="compositionally biased region" description="Gly residues" evidence="7">
    <location>
        <begin position="141"/>
        <end position="150"/>
    </location>
</feature>
<evidence type="ECO:0000256" key="7">
    <source>
        <dbReference type="SAM" id="MobiDB-lite"/>
    </source>
</evidence>
<dbReference type="PROSITE" id="PS50968">
    <property type="entry name" value="BIOTINYL_LIPOYL"/>
    <property type="match status" value="1"/>
</dbReference>
<evidence type="ECO:0000259" key="9">
    <source>
        <dbReference type="PROSITE" id="PS51826"/>
    </source>
</evidence>
<evidence type="ECO:0000313" key="10">
    <source>
        <dbReference type="EMBL" id="CAA9462623.1"/>
    </source>
</evidence>
<organism evidence="10">
    <name type="scientific">uncultured Rubrobacteraceae bacterium</name>
    <dbReference type="NCBI Taxonomy" id="349277"/>
    <lineage>
        <taxon>Bacteria</taxon>
        <taxon>Bacillati</taxon>
        <taxon>Actinomycetota</taxon>
        <taxon>Rubrobacteria</taxon>
        <taxon>Rubrobacterales</taxon>
        <taxon>Rubrobacteraceae</taxon>
        <taxon>environmental samples</taxon>
    </lineage>
</organism>
<evidence type="ECO:0000256" key="5">
    <source>
        <dbReference type="ARBA" id="ARBA00023315"/>
    </source>
</evidence>
<protein>
    <recommendedName>
        <fullName evidence="6">Dihydrolipoamide acetyltransferase component of pyruvate dehydrogenase complex</fullName>
        <ecNumber evidence="6">2.3.1.-</ecNumber>
    </recommendedName>
</protein>
<evidence type="ECO:0000259" key="8">
    <source>
        <dbReference type="PROSITE" id="PS50968"/>
    </source>
</evidence>
<feature type="domain" description="Lipoyl-binding" evidence="8">
    <location>
        <begin position="2"/>
        <end position="77"/>
    </location>
</feature>
<gene>
    <name evidence="10" type="ORF">AVDCRST_MAG02-2602</name>
</gene>
<dbReference type="Pfam" id="PF02817">
    <property type="entry name" value="E3_binding"/>
    <property type="match status" value="1"/>
</dbReference>
<dbReference type="GO" id="GO:0005737">
    <property type="term" value="C:cytoplasm"/>
    <property type="evidence" value="ECO:0007669"/>
    <property type="project" value="TreeGrafter"/>
</dbReference>
<dbReference type="Gene3D" id="3.30.559.10">
    <property type="entry name" value="Chloramphenicol acetyltransferase-like domain"/>
    <property type="match status" value="1"/>
</dbReference>
<comment type="cofactor">
    <cofactor evidence="1 6">
        <name>(R)-lipoate</name>
        <dbReference type="ChEBI" id="CHEBI:83088"/>
    </cofactor>
</comment>
<dbReference type="InterPro" id="IPR036625">
    <property type="entry name" value="E3-bd_dom_sf"/>
</dbReference>
<dbReference type="InterPro" id="IPR050743">
    <property type="entry name" value="2-oxoacid_DH_E2_comp"/>
</dbReference>
<evidence type="ECO:0000256" key="2">
    <source>
        <dbReference type="ARBA" id="ARBA00007317"/>
    </source>
</evidence>
<dbReference type="Gene3D" id="2.40.50.100">
    <property type="match status" value="1"/>
</dbReference>
<dbReference type="InterPro" id="IPR004167">
    <property type="entry name" value="PSBD"/>
</dbReference>
<dbReference type="FunFam" id="3.30.559.10:FF:000007">
    <property type="entry name" value="Dihydrolipoamide acetyltransferase component of pyruvate dehydrogenase complex"/>
    <property type="match status" value="1"/>
</dbReference>
<dbReference type="Pfam" id="PF00364">
    <property type="entry name" value="Biotin_lipoyl"/>
    <property type="match status" value="1"/>
</dbReference>
<evidence type="ECO:0000256" key="6">
    <source>
        <dbReference type="RuleBase" id="RU003423"/>
    </source>
</evidence>
<dbReference type="SUPFAM" id="SSF52777">
    <property type="entry name" value="CoA-dependent acyltransferases"/>
    <property type="match status" value="1"/>
</dbReference>